<sequence>MLLPSPTRFLTSILLGLGLLAGAAQAEEVDWNLRIKKEQNGWSASFTSSQDYGSGSPRIKGSGQRVEKARSVAAFSKLRLEGSLDVRLSQGNNDNVKVSADDNIEPLIETKVEGDTLVIRLQKDAGFRTRLAPTVLVESKALQQITVDGSGDLHLDRFKGERLSLSLQGSGDVRVGLLEVKELNASLNGSGDVQVAGRAENQVWSLNGSGDVDARALSGRSIKAELSGSGDLALGVSESLDANLRGSGDLSYAGRPQLRQSISGSGEISRR</sequence>
<proteinExistence type="predicted"/>
<feature type="domain" description="Putative auto-transporter adhesin head GIN" evidence="3">
    <location>
        <begin position="74"/>
        <end position="256"/>
    </location>
</feature>
<feature type="signal peptide" evidence="2">
    <location>
        <begin position="1"/>
        <end position="26"/>
    </location>
</feature>
<comment type="caution">
    <text evidence="4">The sequence shown here is derived from an EMBL/GenBank/DDBJ whole genome shotgun (WGS) entry which is preliminary data.</text>
</comment>
<gene>
    <name evidence="4" type="ORF">C1O66_18500</name>
</gene>
<keyword evidence="2" id="KW-0732">Signal</keyword>
<feature type="compositionally biased region" description="Polar residues" evidence="1">
    <location>
        <begin position="258"/>
        <end position="271"/>
    </location>
</feature>
<dbReference type="PANTHER" id="PTHR39200:SF1">
    <property type="entry name" value="AUTO-TRANSPORTER ADHESIN HEAD GIN DOMAIN-CONTAINING PROTEIN-RELATED"/>
    <property type="match status" value="1"/>
</dbReference>
<dbReference type="Pfam" id="PF10988">
    <property type="entry name" value="DUF2807"/>
    <property type="match status" value="1"/>
</dbReference>
<dbReference type="OrthoDB" id="8885859at2"/>
<organism evidence="4 5">
    <name type="scientific">Kinneretia aquatilis</name>
    <dbReference type="NCBI Taxonomy" id="2070761"/>
    <lineage>
        <taxon>Bacteria</taxon>
        <taxon>Pseudomonadati</taxon>
        <taxon>Pseudomonadota</taxon>
        <taxon>Betaproteobacteria</taxon>
        <taxon>Burkholderiales</taxon>
        <taxon>Sphaerotilaceae</taxon>
        <taxon>Roseateles</taxon>
    </lineage>
</organism>
<evidence type="ECO:0000313" key="5">
    <source>
        <dbReference type="Proteomes" id="UP000235916"/>
    </source>
</evidence>
<dbReference type="EMBL" id="POSP01000003">
    <property type="protein sequence ID" value="PND39322.1"/>
    <property type="molecule type" value="Genomic_DNA"/>
</dbReference>
<reference evidence="4 5" key="1">
    <citation type="submission" date="2018-01" db="EMBL/GenBank/DDBJ databases">
        <title>Draft genome sequence of Paucibacter aquatile CR182 isolated from freshwater of the Nakdong River.</title>
        <authorList>
            <person name="Choi A."/>
            <person name="Chung E.J."/>
        </authorList>
    </citation>
    <scope>NUCLEOTIDE SEQUENCE [LARGE SCALE GENOMIC DNA]</scope>
    <source>
        <strain evidence="4 5">CR182</strain>
    </source>
</reference>
<evidence type="ECO:0000256" key="1">
    <source>
        <dbReference type="SAM" id="MobiDB-lite"/>
    </source>
</evidence>
<dbReference type="AlphaFoldDB" id="A0A2N8L0V9"/>
<feature type="compositionally biased region" description="Polar residues" evidence="1">
    <location>
        <begin position="44"/>
        <end position="53"/>
    </location>
</feature>
<evidence type="ECO:0000313" key="4">
    <source>
        <dbReference type="EMBL" id="PND39322.1"/>
    </source>
</evidence>
<dbReference type="InterPro" id="IPR021255">
    <property type="entry name" value="DUF2807"/>
</dbReference>
<dbReference type="Proteomes" id="UP000235916">
    <property type="component" value="Unassembled WGS sequence"/>
</dbReference>
<feature type="region of interest" description="Disordered" evidence="1">
    <location>
        <begin position="248"/>
        <end position="271"/>
    </location>
</feature>
<evidence type="ECO:0000259" key="3">
    <source>
        <dbReference type="Pfam" id="PF10988"/>
    </source>
</evidence>
<feature type="region of interest" description="Disordered" evidence="1">
    <location>
        <begin position="44"/>
        <end position="63"/>
    </location>
</feature>
<dbReference type="PANTHER" id="PTHR39200">
    <property type="entry name" value="HYPOTHETICAL EXPORTED PROTEIN"/>
    <property type="match status" value="1"/>
</dbReference>
<name>A0A2N8L0V9_9BURK</name>
<keyword evidence="5" id="KW-1185">Reference proteome</keyword>
<feature type="chain" id="PRO_5014646995" description="Putative auto-transporter adhesin head GIN domain-containing protein" evidence="2">
    <location>
        <begin position="27"/>
        <end position="271"/>
    </location>
</feature>
<evidence type="ECO:0000256" key="2">
    <source>
        <dbReference type="SAM" id="SignalP"/>
    </source>
</evidence>
<dbReference type="Gene3D" id="2.160.20.120">
    <property type="match status" value="1"/>
</dbReference>
<dbReference type="RefSeq" id="WP_102769240.1">
    <property type="nucleotide sequence ID" value="NZ_CP124551.1"/>
</dbReference>
<accession>A0A2N8L0V9</accession>
<protein>
    <recommendedName>
        <fullName evidence="3">Putative auto-transporter adhesin head GIN domain-containing protein</fullName>
    </recommendedName>
</protein>